<keyword evidence="1" id="KW-0812">Transmembrane</keyword>
<evidence type="ECO:0000313" key="2">
    <source>
        <dbReference type="EMBL" id="MFD1019153.1"/>
    </source>
</evidence>
<feature type="transmembrane region" description="Helical" evidence="1">
    <location>
        <begin position="100"/>
        <end position="122"/>
    </location>
</feature>
<dbReference type="Proteomes" id="UP001596990">
    <property type="component" value="Unassembled WGS sequence"/>
</dbReference>
<gene>
    <name evidence="2" type="ORF">ACFQ2J_08105</name>
</gene>
<feature type="transmembrane region" description="Helical" evidence="1">
    <location>
        <begin position="45"/>
        <end position="64"/>
    </location>
</feature>
<protein>
    <submittedName>
        <fullName evidence="2">DUF4181 domain-containing protein</fullName>
    </submittedName>
</protein>
<keyword evidence="1" id="KW-0472">Membrane</keyword>
<dbReference type="InterPro" id="IPR025441">
    <property type="entry name" value="DUF4181"/>
</dbReference>
<dbReference type="RefSeq" id="WP_386058532.1">
    <property type="nucleotide sequence ID" value="NZ_JBHTKL010000002.1"/>
</dbReference>
<feature type="transmembrane region" description="Helical" evidence="1">
    <location>
        <begin position="70"/>
        <end position="88"/>
    </location>
</feature>
<keyword evidence="1" id="KW-1133">Transmembrane helix</keyword>
<sequence length="123" mass="14425">MEIGDIISFAVIVLIVYLGFYYGLKLKLGIKEEIPYKHVNKKHKWTEMIVVFGGIAAVITVTVIDPYMIHPTRYQFLMVILFMFRGWMEWKHKREAKRHYLSLLTSLTLIIVIVGVEIISPWL</sequence>
<feature type="transmembrane region" description="Helical" evidence="1">
    <location>
        <begin position="6"/>
        <end position="24"/>
    </location>
</feature>
<proteinExistence type="predicted"/>
<comment type="caution">
    <text evidence="2">The sequence shown here is derived from an EMBL/GenBank/DDBJ whole genome shotgun (WGS) entry which is preliminary data.</text>
</comment>
<evidence type="ECO:0000256" key="1">
    <source>
        <dbReference type="SAM" id="Phobius"/>
    </source>
</evidence>
<evidence type="ECO:0000313" key="3">
    <source>
        <dbReference type="Proteomes" id="UP001596990"/>
    </source>
</evidence>
<accession>A0ABW3L2C5</accession>
<dbReference type="Pfam" id="PF13789">
    <property type="entry name" value="DUF4181"/>
    <property type="match status" value="1"/>
</dbReference>
<organism evidence="2 3">
    <name type="scientific">Thalassobacillus hwangdonensis</name>
    <dbReference type="NCBI Taxonomy" id="546108"/>
    <lineage>
        <taxon>Bacteria</taxon>
        <taxon>Bacillati</taxon>
        <taxon>Bacillota</taxon>
        <taxon>Bacilli</taxon>
        <taxon>Bacillales</taxon>
        <taxon>Bacillaceae</taxon>
        <taxon>Thalassobacillus</taxon>
    </lineage>
</organism>
<dbReference type="EMBL" id="JBHTKL010000002">
    <property type="protein sequence ID" value="MFD1019153.1"/>
    <property type="molecule type" value="Genomic_DNA"/>
</dbReference>
<keyword evidence="3" id="KW-1185">Reference proteome</keyword>
<reference evidence="3" key="1">
    <citation type="journal article" date="2019" name="Int. J. Syst. Evol. Microbiol.">
        <title>The Global Catalogue of Microorganisms (GCM) 10K type strain sequencing project: providing services to taxonomists for standard genome sequencing and annotation.</title>
        <authorList>
            <consortium name="The Broad Institute Genomics Platform"/>
            <consortium name="The Broad Institute Genome Sequencing Center for Infectious Disease"/>
            <person name="Wu L."/>
            <person name="Ma J."/>
        </authorList>
    </citation>
    <scope>NUCLEOTIDE SEQUENCE [LARGE SCALE GENOMIC DNA]</scope>
    <source>
        <strain evidence="3">CCUG 56607</strain>
    </source>
</reference>
<name>A0ABW3L2C5_9BACI</name>